<organism evidence="8 9">
    <name type="scientific">Luteimonas composti</name>
    <dbReference type="NCBI Taxonomy" id="398257"/>
    <lineage>
        <taxon>Bacteria</taxon>
        <taxon>Pseudomonadati</taxon>
        <taxon>Pseudomonadota</taxon>
        <taxon>Gammaproteobacteria</taxon>
        <taxon>Lysobacterales</taxon>
        <taxon>Lysobacteraceae</taxon>
        <taxon>Luteimonas</taxon>
    </lineage>
</organism>
<reference evidence="8" key="2">
    <citation type="submission" date="2023-04" db="EMBL/GenBank/DDBJ databases">
        <authorList>
            <person name="Sun J.-Q."/>
        </authorList>
    </citation>
    <scope>NUCLEOTIDE SEQUENCE</scope>
    <source>
        <strain evidence="8">CC-YY355</strain>
    </source>
</reference>
<feature type="domain" description="RNA polymerase sigma factor 70 region 4 type 2" evidence="7">
    <location>
        <begin position="111"/>
        <end position="160"/>
    </location>
</feature>
<dbReference type="InterPro" id="IPR013324">
    <property type="entry name" value="RNA_pol_sigma_r3/r4-like"/>
</dbReference>
<evidence type="ECO:0000256" key="3">
    <source>
        <dbReference type="ARBA" id="ARBA00023082"/>
    </source>
</evidence>
<accession>A0ABT6MMT5</accession>
<evidence type="ECO:0000259" key="7">
    <source>
        <dbReference type="Pfam" id="PF08281"/>
    </source>
</evidence>
<dbReference type="CDD" id="cd06171">
    <property type="entry name" value="Sigma70_r4"/>
    <property type="match status" value="1"/>
</dbReference>
<dbReference type="SUPFAM" id="SSF88659">
    <property type="entry name" value="Sigma3 and sigma4 domains of RNA polymerase sigma factors"/>
    <property type="match status" value="1"/>
</dbReference>
<dbReference type="InterPro" id="IPR013249">
    <property type="entry name" value="RNA_pol_sigma70_r4_t2"/>
</dbReference>
<dbReference type="Gene3D" id="1.10.1740.10">
    <property type="match status" value="1"/>
</dbReference>
<protein>
    <submittedName>
        <fullName evidence="8">Sigma-70 family RNA polymerase sigma factor</fullName>
    </submittedName>
</protein>
<dbReference type="InterPro" id="IPR036388">
    <property type="entry name" value="WH-like_DNA-bd_sf"/>
</dbReference>
<comment type="caution">
    <text evidence="8">The sequence shown here is derived from an EMBL/GenBank/DDBJ whole genome shotgun (WGS) entry which is preliminary data.</text>
</comment>
<dbReference type="InterPro" id="IPR039425">
    <property type="entry name" value="RNA_pol_sigma-70-like"/>
</dbReference>
<dbReference type="Proteomes" id="UP001160550">
    <property type="component" value="Unassembled WGS sequence"/>
</dbReference>
<keyword evidence="9" id="KW-1185">Reference proteome</keyword>
<dbReference type="InterPro" id="IPR013325">
    <property type="entry name" value="RNA_pol_sigma_r2"/>
</dbReference>
<dbReference type="EMBL" id="JARYGX010000007">
    <property type="protein sequence ID" value="MDH7451907.1"/>
    <property type="molecule type" value="Genomic_DNA"/>
</dbReference>
<gene>
    <name evidence="8" type="ORF">QF205_02285</name>
</gene>
<evidence type="ECO:0000313" key="9">
    <source>
        <dbReference type="Proteomes" id="UP001160550"/>
    </source>
</evidence>
<keyword evidence="4" id="KW-0804">Transcription</keyword>
<dbReference type="SUPFAM" id="SSF88946">
    <property type="entry name" value="Sigma2 domain of RNA polymerase sigma factors"/>
    <property type="match status" value="1"/>
</dbReference>
<dbReference type="RefSeq" id="WP_280941112.1">
    <property type="nucleotide sequence ID" value="NZ_JARYGX010000007.1"/>
</dbReference>
<name>A0ABT6MMT5_9GAMM</name>
<dbReference type="Pfam" id="PF08281">
    <property type="entry name" value="Sigma70_r4_2"/>
    <property type="match status" value="1"/>
</dbReference>
<dbReference type="NCBIfam" id="TIGR02937">
    <property type="entry name" value="sigma70-ECF"/>
    <property type="match status" value="1"/>
</dbReference>
<keyword evidence="3" id="KW-0731">Sigma factor</keyword>
<evidence type="ECO:0000259" key="6">
    <source>
        <dbReference type="Pfam" id="PF04542"/>
    </source>
</evidence>
<reference evidence="8" key="1">
    <citation type="journal article" date="2007" name="Int. J. Syst. Evol. Microbiol.">
        <title>Luteimonas composti sp. nov., a moderately thermophilic bacterium isolated from food waste.</title>
        <authorList>
            <person name="Young C.C."/>
            <person name="Kampfer P."/>
            <person name="Chen W.M."/>
            <person name="Yen W.S."/>
            <person name="Arun A.B."/>
            <person name="Lai W.A."/>
            <person name="Shen F.T."/>
            <person name="Rekha P.D."/>
            <person name="Lin K.Y."/>
            <person name="Chou J.H."/>
        </authorList>
    </citation>
    <scope>NUCLEOTIDE SEQUENCE</scope>
    <source>
        <strain evidence="8">CC-YY355</strain>
    </source>
</reference>
<evidence type="ECO:0000256" key="4">
    <source>
        <dbReference type="ARBA" id="ARBA00023163"/>
    </source>
</evidence>
<feature type="region of interest" description="Disordered" evidence="5">
    <location>
        <begin position="179"/>
        <end position="199"/>
    </location>
</feature>
<dbReference type="Pfam" id="PF04542">
    <property type="entry name" value="Sigma70_r2"/>
    <property type="match status" value="1"/>
</dbReference>
<evidence type="ECO:0000313" key="8">
    <source>
        <dbReference type="EMBL" id="MDH7451907.1"/>
    </source>
</evidence>
<dbReference type="InterPro" id="IPR014284">
    <property type="entry name" value="RNA_pol_sigma-70_dom"/>
</dbReference>
<comment type="similarity">
    <text evidence="1">Belongs to the sigma-70 factor family. ECF subfamily.</text>
</comment>
<dbReference type="PANTHER" id="PTHR43133">
    <property type="entry name" value="RNA POLYMERASE ECF-TYPE SIGMA FACTO"/>
    <property type="match status" value="1"/>
</dbReference>
<dbReference type="InterPro" id="IPR007627">
    <property type="entry name" value="RNA_pol_sigma70_r2"/>
</dbReference>
<evidence type="ECO:0000256" key="1">
    <source>
        <dbReference type="ARBA" id="ARBA00010641"/>
    </source>
</evidence>
<sequence>MPTPLDDWFAREILVHEAPLSHYLARCWPHRDEIADLRQEVYARVYEAAARELPRQPKAFLFTTARHLVTDRVRRGKVVSIEPMGDFEPSSVLVDEVSPERWCGGRQRLARLARAFDRLPDRCREVVWLRRVEHLSQREVAQRLGISEKTVEKHIAKGMRLIALYYYGGEDAAAPAGLAADAEGDADAPRQADQGGDVR</sequence>
<proteinExistence type="inferred from homology"/>
<dbReference type="Gene3D" id="1.10.10.10">
    <property type="entry name" value="Winged helix-like DNA-binding domain superfamily/Winged helix DNA-binding domain"/>
    <property type="match status" value="1"/>
</dbReference>
<dbReference type="PANTHER" id="PTHR43133:SF63">
    <property type="entry name" value="RNA POLYMERASE SIGMA FACTOR FECI-RELATED"/>
    <property type="match status" value="1"/>
</dbReference>
<keyword evidence="2" id="KW-0805">Transcription regulation</keyword>
<feature type="domain" description="RNA polymerase sigma-70 region 2" evidence="6">
    <location>
        <begin position="19"/>
        <end position="76"/>
    </location>
</feature>
<evidence type="ECO:0000256" key="5">
    <source>
        <dbReference type="SAM" id="MobiDB-lite"/>
    </source>
</evidence>
<evidence type="ECO:0000256" key="2">
    <source>
        <dbReference type="ARBA" id="ARBA00023015"/>
    </source>
</evidence>